<dbReference type="Proteomes" id="UP000326393">
    <property type="component" value="Plasmid lp54"/>
</dbReference>
<evidence type="ECO:0000313" key="3">
    <source>
        <dbReference type="Proteomes" id="UP000326393"/>
    </source>
</evidence>
<reference evidence="2 3" key="1">
    <citation type="journal article" date="2020" name="Int. J. Syst. Evol. Microbiol.">
        <title>Borrelia maritima sp. nov., a novel species of the Borrelia burgdorferi sensu lato complex, occupying a basal position to North American species.</title>
        <authorList>
            <person name="Margos G."/>
            <person name="Fedorova N."/>
            <person name="Becker N.S."/>
            <person name="Kleinjan J.E."/>
            <person name="Marosevic D."/>
            <person name="Krebs S."/>
            <person name="Hui L."/>
            <person name="Fingerle V."/>
            <person name="Lane R.S."/>
        </authorList>
    </citation>
    <scope>NUCLEOTIDE SEQUENCE [LARGE SCALE GENOMIC DNA]</scope>
    <source>
        <strain evidence="2 3">CA690</strain>
    </source>
</reference>
<evidence type="ECO:0000256" key="1">
    <source>
        <dbReference type="SAM" id="SignalP"/>
    </source>
</evidence>
<geneLocation type="plasmid" evidence="2 3">
    <name>lp54</name>
</geneLocation>
<evidence type="ECO:0000313" key="2">
    <source>
        <dbReference type="EMBL" id="QFI15004.1"/>
    </source>
</evidence>
<name>A0A5J6WB77_9SPIR</name>
<feature type="signal peptide" evidence="1">
    <location>
        <begin position="1"/>
        <end position="27"/>
    </location>
</feature>
<dbReference type="RefSeq" id="WP_151553042.1">
    <property type="nucleotide sequence ID" value="NZ_CP044536.1"/>
</dbReference>
<dbReference type="Pfam" id="PF05714">
    <property type="entry name" value="PFam54_60"/>
    <property type="match status" value="1"/>
</dbReference>
<dbReference type="InterPro" id="IPR008421">
    <property type="entry name" value="Borrelia_lipoprotein_PFam54/60"/>
</dbReference>
<dbReference type="AlphaFoldDB" id="A0A5J6WB77"/>
<protein>
    <submittedName>
        <fullName evidence="2">Complement regulator-acquiring protein</fullName>
    </submittedName>
</protein>
<dbReference type="OrthoDB" id="352001at2"/>
<dbReference type="NCBIfam" id="NF033730">
    <property type="entry name" value="borfam54_3"/>
    <property type="match status" value="1"/>
</dbReference>
<accession>A0A5J6WB77</accession>
<dbReference type="KEGG" id="bmat:DB723_04560"/>
<dbReference type="NCBIfam" id="NF033728">
    <property type="entry name" value="borfam54_1"/>
    <property type="match status" value="1"/>
</dbReference>
<proteinExistence type="predicted"/>
<sequence length="305" mass="35390">MTKNKIYKILKLLQMTLLFSCSFYSKSNNTEATSELQSSPIEIGKVKVLQKTEKIQNTENIVDIQNITKIENLQKDQFLKIEKEKGIKNFIQELNENEKLINKIGTYVEIFAQKINADVQKIEPIDKFGINANKFPIENEFHLKLFAPNNLFRRLFYSSLNYDENKIKKLVTVLSQISSSGTTHYELIGLTFWTGWKIQDSLEQAVNLLTKKEQKRIMLNFRTKTAKEIQENLEKLIQERNTWITIVDDIIGEYNNNTGGSRADGRILGEIIRVGYKHKLEPSKSAQILNNIQKALKECCDHIHY</sequence>
<dbReference type="NCBIfam" id="NF033729">
    <property type="entry name" value="borfam54_2"/>
    <property type="match status" value="1"/>
</dbReference>
<keyword evidence="2" id="KW-0614">Plasmid</keyword>
<keyword evidence="1" id="KW-0732">Signal</keyword>
<dbReference type="EMBL" id="CP044536">
    <property type="protein sequence ID" value="QFI15004.1"/>
    <property type="molecule type" value="Genomic_DNA"/>
</dbReference>
<keyword evidence="3" id="KW-1185">Reference proteome</keyword>
<dbReference type="Gene3D" id="1.10.3160.10">
    <property type="entry name" value="Bbcrasp-1"/>
    <property type="match status" value="1"/>
</dbReference>
<feature type="chain" id="PRO_5023834725" evidence="1">
    <location>
        <begin position="28"/>
        <end position="305"/>
    </location>
</feature>
<gene>
    <name evidence="2" type="ORF">DB723_04560</name>
</gene>
<organism evidence="2 3">
    <name type="scientific">Borrelia maritima</name>
    <dbReference type="NCBI Taxonomy" id="2761123"/>
    <lineage>
        <taxon>Bacteria</taxon>
        <taxon>Pseudomonadati</taxon>
        <taxon>Spirochaetota</taxon>
        <taxon>Spirochaetia</taxon>
        <taxon>Spirochaetales</taxon>
        <taxon>Borreliaceae</taxon>
        <taxon>Borrelia</taxon>
    </lineage>
</organism>